<feature type="binding site" evidence="6">
    <location>
        <begin position="257"/>
        <end position="264"/>
    </location>
    <ligand>
        <name>FAD</name>
        <dbReference type="ChEBI" id="CHEBI:57692"/>
    </ligand>
</feature>
<dbReference type="Gene3D" id="3.40.50.620">
    <property type="entry name" value="HUPs"/>
    <property type="match status" value="1"/>
</dbReference>
<evidence type="ECO:0000256" key="1">
    <source>
        <dbReference type="ARBA" id="ARBA00005817"/>
    </source>
</evidence>
<evidence type="ECO:0000256" key="5">
    <source>
        <dbReference type="ARBA" id="ARBA00022982"/>
    </source>
</evidence>
<dbReference type="PIRSF" id="PIRSF000089">
    <property type="entry name" value="Electra_flavoP_a"/>
    <property type="match status" value="1"/>
</dbReference>
<dbReference type="Pfam" id="PF00766">
    <property type="entry name" value="ETF_alpha"/>
    <property type="match status" value="1"/>
</dbReference>
<dbReference type="AlphaFoldDB" id="A0A3N9U5J7"/>
<dbReference type="InterPro" id="IPR014729">
    <property type="entry name" value="Rossmann-like_a/b/a_fold"/>
</dbReference>
<dbReference type="InterPro" id="IPR001308">
    <property type="entry name" value="ETF_a/FixB"/>
</dbReference>
<feature type="domain" description="Electron transfer flavoprotein alpha/beta-subunit N-terminal" evidence="7">
    <location>
        <begin position="3"/>
        <end position="179"/>
    </location>
</feature>
<dbReference type="PANTHER" id="PTHR43153">
    <property type="entry name" value="ELECTRON TRANSFER FLAVOPROTEIN ALPHA"/>
    <property type="match status" value="1"/>
</dbReference>
<dbReference type="Pfam" id="PF01012">
    <property type="entry name" value="ETF"/>
    <property type="match status" value="1"/>
</dbReference>
<feature type="binding site" evidence="6">
    <location>
        <position position="278"/>
    </location>
    <ligand>
        <name>FAD</name>
        <dbReference type="ChEBI" id="CHEBI:57692"/>
    </ligand>
</feature>
<evidence type="ECO:0000256" key="3">
    <source>
        <dbReference type="ARBA" id="ARBA00022630"/>
    </source>
</evidence>
<dbReference type="GO" id="GO:0050660">
    <property type="term" value="F:flavin adenine dinucleotide binding"/>
    <property type="evidence" value="ECO:0007669"/>
    <property type="project" value="InterPro"/>
</dbReference>
<dbReference type="SUPFAM" id="SSF52402">
    <property type="entry name" value="Adenine nucleotide alpha hydrolases-like"/>
    <property type="match status" value="1"/>
</dbReference>
<evidence type="ECO:0000259" key="7">
    <source>
        <dbReference type="SMART" id="SM00893"/>
    </source>
</evidence>
<dbReference type="Gene3D" id="3.40.50.1220">
    <property type="entry name" value="TPP-binding domain"/>
    <property type="match status" value="1"/>
</dbReference>
<evidence type="ECO:0000256" key="6">
    <source>
        <dbReference type="PIRSR" id="PIRSR000089-1"/>
    </source>
</evidence>
<dbReference type="PROSITE" id="PS00696">
    <property type="entry name" value="ETF_ALPHA"/>
    <property type="match status" value="1"/>
</dbReference>
<dbReference type="RefSeq" id="WP_124936792.1">
    <property type="nucleotide sequence ID" value="NZ_RJVQ01000003.1"/>
</dbReference>
<proteinExistence type="inferred from homology"/>
<dbReference type="OrthoDB" id="9770286at2"/>
<dbReference type="GO" id="GO:0009055">
    <property type="term" value="F:electron transfer activity"/>
    <property type="evidence" value="ECO:0007669"/>
    <property type="project" value="InterPro"/>
</dbReference>
<comment type="similarity">
    <text evidence="1">Belongs to the ETF alpha-subunit/FixB family.</text>
</comment>
<keyword evidence="2" id="KW-0813">Transport</keyword>
<keyword evidence="4 6" id="KW-0274">FAD</keyword>
<accession>A0A3N9U5J7</accession>
<dbReference type="SMART" id="SM00893">
    <property type="entry name" value="ETF"/>
    <property type="match status" value="1"/>
</dbReference>
<comment type="cofactor">
    <cofactor evidence="6">
        <name>FAD</name>
        <dbReference type="ChEBI" id="CHEBI:57692"/>
    </cofactor>
    <text evidence="6">Binds 1 FAD per dimer.</text>
</comment>
<evidence type="ECO:0000256" key="4">
    <source>
        <dbReference type="ARBA" id="ARBA00022827"/>
    </source>
</evidence>
<evidence type="ECO:0000256" key="2">
    <source>
        <dbReference type="ARBA" id="ARBA00022448"/>
    </source>
</evidence>
<sequence length="309" mass="33139">MTVLVILPTETELNSISDKLVSCAQKFGESITLLIHESANQPNYIDALSKLNLVTEVISLDYAQEPMALSQVLTQIIQKNQYSTLLSSDGNLFQATLPRVAAKLGVGQVSNVTSVVSNKCFKHPIYAGNVIETVEVVDPIVVATVRCSAFDLAQRSASNSLTQQQYPKPDSHESIRIIEHIFSEQDSLDINSAKWVIGIGRGAANCEVYRRITEFADKKGFALGGTRAVVDSGLMPNDKQIGQTGKVIAPDIYLAIGISGAIQHLAGISAAKTIFAVNCDADAPIMSIADYAFVGNADEILPELQAAMA</sequence>
<keyword evidence="3" id="KW-0285">Flavoprotein</keyword>
<comment type="caution">
    <text evidence="8">The sequence shown here is derived from an EMBL/GenBank/DDBJ whole genome shotgun (WGS) entry which is preliminary data.</text>
</comment>
<feature type="binding site" evidence="6">
    <location>
        <position position="201"/>
    </location>
    <ligand>
        <name>FAD</name>
        <dbReference type="ChEBI" id="CHEBI:57692"/>
    </ligand>
</feature>
<keyword evidence="5" id="KW-0249">Electron transport</keyword>
<evidence type="ECO:0000313" key="8">
    <source>
        <dbReference type="EMBL" id="RQW63326.1"/>
    </source>
</evidence>
<dbReference type="EMBL" id="RJVQ01000003">
    <property type="protein sequence ID" value="RQW63326.1"/>
    <property type="molecule type" value="Genomic_DNA"/>
</dbReference>
<name>A0A3N9U5J7_9VIBR</name>
<dbReference type="InterPro" id="IPR014730">
    <property type="entry name" value="ETF_a/b_N"/>
</dbReference>
<protein>
    <submittedName>
        <fullName evidence="8">Electron transfer flavoprotein subunit alpha/FixB family protein</fullName>
    </submittedName>
</protein>
<dbReference type="Proteomes" id="UP000281112">
    <property type="component" value="Unassembled WGS sequence"/>
</dbReference>
<dbReference type="InterPro" id="IPR014731">
    <property type="entry name" value="ETF_asu_C"/>
</dbReference>
<dbReference type="SUPFAM" id="SSF52467">
    <property type="entry name" value="DHS-like NAD/FAD-binding domain"/>
    <property type="match status" value="1"/>
</dbReference>
<evidence type="ECO:0000313" key="9">
    <source>
        <dbReference type="Proteomes" id="UP000281112"/>
    </source>
</evidence>
<organism evidence="8 9">
    <name type="scientific">Vibrio viridaestus</name>
    <dbReference type="NCBI Taxonomy" id="2487322"/>
    <lineage>
        <taxon>Bacteria</taxon>
        <taxon>Pseudomonadati</taxon>
        <taxon>Pseudomonadota</taxon>
        <taxon>Gammaproteobacteria</taxon>
        <taxon>Vibrionales</taxon>
        <taxon>Vibrionaceae</taxon>
        <taxon>Vibrio</taxon>
    </lineage>
</organism>
<dbReference type="GO" id="GO:0033539">
    <property type="term" value="P:fatty acid beta-oxidation using acyl-CoA dehydrogenase"/>
    <property type="evidence" value="ECO:0007669"/>
    <property type="project" value="TreeGrafter"/>
</dbReference>
<gene>
    <name evidence="8" type="ORF">EES38_08720</name>
</gene>
<reference evidence="8 9" key="1">
    <citation type="submission" date="2018-11" db="EMBL/GenBank/DDBJ databases">
        <title>Vibrio LJC006 sp. nov., isolated from seawater during the bloom of the enteromorpha.</title>
        <authorList>
            <person name="Liang J."/>
        </authorList>
    </citation>
    <scope>NUCLEOTIDE SEQUENCE [LARGE SCALE GENOMIC DNA]</scope>
    <source>
        <strain evidence="8 9">LJC006</strain>
    </source>
</reference>
<dbReference type="PANTHER" id="PTHR43153:SF1">
    <property type="entry name" value="ELECTRON TRANSFER FLAVOPROTEIN SUBUNIT ALPHA, MITOCHONDRIAL"/>
    <property type="match status" value="1"/>
</dbReference>
<dbReference type="InterPro" id="IPR029035">
    <property type="entry name" value="DHS-like_NAD/FAD-binding_dom"/>
</dbReference>
<keyword evidence="9" id="KW-1185">Reference proteome</keyword>
<feature type="binding site" evidence="6">
    <location>
        <begin position="226"/>
        <end position="227"/>
    </location>
    <ligand>
        <name>FAD</name>
        <dbReference type="ChEBI" id="CHEBI:57692"/>
    </ligand>
</feature>
<feature type="binding site" evidence="6">
    <location>
        <begin position="240"/>
        <end position="244"/>
    </location>
    <ligand>
        <name>FAD</name>
        <dbReference type="ChEBI" id="CHEBI:57692"/>
    </ligand>
</feature>
<dbReference type="InterPro" id="IPR018206">
    <property type="entry name" value="ETF_asu_C_CS"/>
</dbReference>